<organism evidence="3 4">
    <name type="scientific">Sphaerochaeta halotolerans</name>
    <dbReference type="NCBI Taxonomy" id="2293840"/>
    <lineage>
        <taxon>Bacteria</taxon>
        <taxon>Pseudomonadati</taxon>
        <taxon>Spirochaetota</taxon>
        <taxon>Spirochaetia</taxon>
        <taxon>Spirochaetales</taxon>
        <taxon>Sphaerochaetaceae</taxon>
        <taxon>Sphaerochaeta</taxon>
    </lineage>
</organism>
<keyword evidence="1" id="KW-0472">Membrane</keyword>
<reference evidence="4" key="1">
    <citation type="submission" date="2018-08" db="EMBL/GenBank/DDBJ databases">
        <authorList>
            <person name="Grouzdev D.S."/>
            <person name="Krutkina M.S."/>
        </authorList>
    </citation>
    <scope>NUCLEOTIDE SEQUENCE [LARGE SCALE GENOMIC DNA]</scope>
    <source>
        <strain evidence="4">4-11</strain>
    </source>
</reference>
<dbReference type="InterPro" id="IPR026870">
    <property type="entry name" value="Zinc_ribbon_dom"/>
</dbReference>
<feature type="transmembrane region" description="Helical" evidence="1">
    <location>
        <begin position="96"/>
        <end position="114"/>
    </location>
</feature>
<keyword evidence="1" id="KW-0812">Transmembrane</keyword>
<evidence type="ECO:0000313" key="4">
    <source>
        <dbReference type="Proteomes" id="UP000264002"/>
    </source>
</evidence>
<reference evidence="3 4" key="2">
    <citation type="submission" date="2018-09" db="EMBL/GenBank/DDBJ databases">
        <title>Genome of Sphaerochaeta halotolerans strain 4-11.</title>
        <authorList>
            <person name="Nazina T.N."/>
            <person name="Sokolova D.S."/>
        </authorList>
    </citation>
    <scope>NUCLEOTIDE SEQUENCE [LARGE SCALE GENOMIC DNA]</scope>
    <source>
        <strain evidence="3 4">4-11</strain>
    </source>
</reference>
<keyword evidence="4" id="KW-1185">Reference proteome</keyword>
<feature type="transmembrane region" description="Helical" evidence="1">
    <location>
        <begin position="20"/>
        <end position="40"/>
    </location>
</feature>
<sequence length="126" mass="14065">MNRIVFIDCQSLEWYSLFMVIYTIITIAVILCIAFIVYVAKLDNKQESAKPKQKSAKPEYLPPETIYCPACGKEVSKTAKRCPNCGHDLVPVSTKILTVLAIISVVLVVIKKILPLFTLSFTVSVQ</sequence>
<keyword evidence="1" id="KW-1133">Transmembrane helix</keyword>
<protein>
    <submittedName>
        <fullName evidence="3">Zinc-ribbon domain-containing protein</fullName>
    </submittedName>
</protein>
<gene>
    <name evidence="3" type="ORF">DYP60_05460</name>
</gene>
<evidence type="ECO:0000256" key="1">
    <source>
        <dbReference type="SAM" id="Phobius"/>
    </source>
</evidence>
<accession>A0A372MIB5</accession>
<name>A0A372MIB5_9SPIR</name>
<dbReference type="EMBL" id="QUWK01000005">
    <property type="protein sequence ID" value="RFU95076.1"/>
    <property type="molecule type" value="Genomic_DNA"/>
</dbReference>
<evidence type="ECO:0000313" key="3">
    <source>
        <dbReference type="EMBL" id="RFU95076.1"/>
    </source>
</evidence>
<dbReference type="Pfam" id="PF13240">
    <property type="entry name" value="Zn_Ribbon_1"/>
    <property type="match status" value="1"/>
</dbReference>
<comment type="caution">
    <text evidence="3">The sequence shown here is derived from an EMBL/GenBank/DDBJ whole genome shotgun (WGS) entry which is preliminary data.</text>
</comment>
<dbReference type="Proteomes" id="UP000264002">
    <property type="component" value="Unassembled WGS sequence"/>
</dbReference>
<dbReference type="AlphaFoldDB" id="A0A372MIB5"/>
<evidence type="ECO:0000259" key="2">
    <source>
        <dbReference type="Pfam" id="PF13240"/>
    </source>
</evidence>
<proteinExistence type="predicted"/>
<feature type="domain" description="Zinc-ribbon" evidence="2">
    <location>
        <begin position="67"/>
        <end position="89"/>
    </location>
</feature>